<accession>A0A2Z6NIL1</accession>
<dbReference type="GO" id="GO:0004842">
    <property type="term" value="F:ubiquitin-protein transferase activity"/>
    <property type="evidence" value="ECO:0007669"/>
    <property type="project" value="InterPro"/>
</dbReference>
<dbReference type="Pfam" id="PF04564">
    <property type="entry name" value="U-box"/>
    <property type="match status" value="1"/>
</dbReference>
<protein>
    <recommendedName>
        <fullName evidence="4">U-box domain-containing protein</fullName>
    </recommendedName>
</protein>
<feature type="region of interest" description="Disordered" evidence="3">
    <location>
        <begin position="1"/>
        <end position="26"/>
    </location>
</feature>
<feature type="domain" description="U-box" evidence="4">
    <location>
        <begin position="27"/>
        <end position="62"/>
    </location>
</feature>
<reference evidence="6" key="1">
    <citation type="journal article" date="2017" name="Front. Plant Sci.">
        <title>Climate Clever Clovers: New Paradigm to Reduce the Environmental Footprint of Ruminants by Breeding Low Methanogenic Forages Utilizing Haplotype Variation.</title>
        <authorList>
            <person name="Kaur P."/>
            <person name="Appels R."/>
            <person name="Bayer P.E."/>
            <person name="Keeble-Gagnere G."/>
            <person name="Wang J."/>
            <person name="Hirakawa H."/>
            <person name="Shirasawa K."/>
            <person name="Vercoe P."/>
            <person name="Stefanova K."/>
            <person name="Durmic Z."/>
            <person name="Nichols P."/>
            <person name="Revell C."/>
            <person name="Isobe S.N."/>
            <person name="Edwards D."/>
            <person name="Erskine W."/>
        </authorList>
    </citation>
    <scope>NUCLEOTIDE SEQUENCE [LARGE SCALE GENOMIC DNA]</scope>
    <source>
        <strain evidence="6">cv. Daliak</strain>
    </source>
</reference>
<keyword evidence="2" id="KW-0808">Transferase</keyword>
<organism evidence="5 6">
    <name type="scientific">Trifolium subterraneum</name>
    <name type="common">Subterranean clover</name>
    <dbReference type="NCBI Taxonomy" id="3900"/>
    <lineage>
        <taxon>Eukaryota</taxon>
        <taxon>Viridiplantae</taxon>
        <taxon>Streptophyta</taxon>
        <taxon>Embryophyta</taxon>
        <taxon>Tracheophyta</taxon>
        <taxon>Spermatophyta</taxon>
        <taxon>Magnoliopsida</taxon>
        <taxon>eudicotyledons</taxon>
        <taxon>Gunneridae</taxon>
        <taxon>Pentapetalae</taxon>
        <taxon>rosids</taxon>
        <taxon>fabids</taxon>
        <taxon>Fabales</taxon>
        <taxon>Fabaceae</taxon>
        <taxon>Papilionoideae</taxon>
        <taxon>50 kb inversion clade</taxon>
        <taxon>NPAAA clade</taxon>
        <taxon>Hologalegina</taxon>
        <taxon>IRL clade</taxon>
        <taxon>Trifolieae</taxon>
        <taxon>Trifolium</taxon>
    </lineage>
</organism>
<dbReference type="SUPFAM" id="SSF57850">
    <property type="entry name" value="RING/U-box"/>
    <property type="match status" value="1"/>
</dbReference>
<dbReference type="OrthoDB" id="1743722at2759"/>
<sequence length="77" mass="8755">MGRNGKYKWKSSFHCSSSHSGRNSQPPKEFISFITRLFMFDPIVVTSGQTFERLAVKISIELKFSPELEDGTDPISK</sequence>
<name>A0A2Z6NIL1_TRISU</name>
<evidence type="ECO:0000259" key="4">
    <source>
        <dbReference type="Pfam" id="PF04564"/>
    </source>
</evidence>
<comment type="pathway">
    <text evidence="1">Protein modification; protein ubiquitination.</text>
</comment>
<dbReference type="EMBL" id="DF973630">
    <property type="protein sequence ID" value="GAU36432.1"/>
    <property type="molecule type" value="Genomic_DNA"/>
</dbReference>
<evidence type="ECO:0000313" key="6">
    <source>
        <dbReference type="Proteomes" id="UP000242715"/>
    </source>
</evidence>
<evidence type="ECO:0000256" key="2">
    <source>
        <dbReference type="ARBA" id="ARBA00022679"/>
    </source>
</evidence>
<dbReference type="UniPathway" id="UPA00143"/>
<dbReference type="InterPro" id="IPR003613">
    <property type="entry name" value="Ubox_domain"/>
</dbReference>
<evidence type="ECO:0000256" key="3">
    <source>
        <dbReference type="SAM" id="MobiDB-lite"/>
    </source>
</evidence>
<evidence type="ECO:0000313" key="5">
    <source>
        <dbReference type="EMBL" id="GAU36432.1"/>
    </source>
</evidence>
<gene>
    <name evidence="5" type="ORF">TSUD_19670</name>
</gene>
<feature type="compositionally biased region" description="Basic residues" evidence="3">
    <location>
        <begin position="1"/>
        <end position="11"/>
    </location>
</feature>
<evidence type="ECO:0000256" key="1">
    <source>
        <dbReference type="ARBA" id="ARBA00004906"/>
    </source>
</evidence>
<dbReference type="Gene3D" id="3.30.40.10">
    <property type="entry name" value="Zinc/RING finger domain, C3HC4 (zinc finger)"/>
    <property type="match status" value="1"/>
</dbReference>
<dbReference type="Proteomes" id="UP000242715">
    <property type="component" value="Unassembled WGS sequence"/>
</dbReference>
<keyword evidence="6" id="KW-1185">Reference proteome</keyword>
<dbReference type="InterPro" id="IPR013083">
    <property type="entry name" value="Znf_RING/FYVE/PHD"/>
</dbReference>
<proteinExistence type="predicted"/>
<dbReference type="AlphaFoldDB" id="A0A2Z6NIL1"/>
<dbReference type="GO" id="GO:0016567">
    <property type="term" value="P:protein ubiquitination"/>
    <property type="evidence" value="ECO:0007669"/>
    <property type="project" value="UniProtKB-UniPathway"/>
</dbReference>